<comment type="caution">
    <text evidence="2">The sequence shown here is derived from an EMBL/GenBank/DDBJ whole genome shotgun (WGS) entry which is preliminary data.</text>
</comment>
<accession>A0A6P1D875</accession>
<dbReference type="Proteomes" id="UP000468928">
    <property type="component" value="Unassembled WGS sequence"/>
</dbReference>
<reference evidence="4 5" key="1">
    <citation type="submission" date="2020-01" db="EMBL/GenBank/DDBJ databases">
        <title>Genetics and antimicrobial susceptibilities of Nocardia species isolated from the soil; a comparison with species isolated from humans.</title>
        <authorList>
            <person name="Carrasco G."/>
            <person name="Monzon S."/>
            <person name="Sansegundo M."/>
            <person name="Garcia E."/>
            <person name="Garrido N."/>
            <person name="Medina M.J."/>
            <person name="Villalon P."/>
            <person name="Ramirez-Arocha A.C."/>
            <person name="Jimenez P."/>
            <person name="Cuesta I."/>
            <person name="Valdezate S."/>
        </authorList>
    </citation>
    <scope>NUCLEOTIDE SEQUENCE [LARGE SCALE GENOMIC DNA]</scope>
    <source>
        <strain evidence="2 4">CNM20110639</strain>
        <strain evidence="3 5">CNM20110649</strain>
    </source>
</reference>
<evidence type="ECO:0000313" key="4">
    <source>
        <dbReference type="Proteomes" id="UP000468928"/>
    </source>
</evidence>
<feature type="chain" id="PRO_5026960358" description="Secreted protein" evidence="1">
    <location>
        <begin position="30"/>
        <end position="118"/>
    </location>
</feature>
<organism evidence="2 4">
    <name type="scientific">Nocardia cyriacigeorgica</name>
    <dbReference type="NCBI Taxonomy" id="135487"/>
    <lineage>
        <taxon>Bacteria</taxon>
        <taxon>Bacillati</taxon>
        <taxon>Actinomycetota</taxon>
        <taxon>Actinomycetes</taxon>
        <taxon>Mycobacteriales</taxon>
        <taxon>Nocardiaceae</taxon>
        <taxon>Nocardia</taxon>
    </lineage>
</organism>
<evidence type="ECO:0000313" key="2">
    <source>
        <dbReference type="EMBL" id="NEW45150.1"/>
    </source>
</evidence>
<dbReference type="EMBL" id="JAAGUX010000010">
    <property type="protein sequence ID" value="NEW55669.1"/>
    <property type="molecule type" value="Genomic_DNA"/>
</dbReference>
<name>A0A6P1D875_9NOCA</name>
<feature type="signal peptide" evidence="1">
    <location>
        <begin position="1"/>
        <end position="29"/>
    </location>
</feature>
<dbReference type="EMBL" id="JAAGUZ010000027">
    <property type="protein sequence ID" value="NEW45150.1"/>
    <property type="molecule type" value="Genomic_DNA"/>
</dbReference>
<evidence type="ECO:0000313" key="5">
    <source>
        <dbReference type="Proteomes" id="UP000470876"/>
    </source>
</evidence>
<gene>
    <name evidence="2" type="ORF">GV789_11880</name>
    <name evidence="3" type="ORF">GV794_08385</name>
</gene>
<evidence type="ECO:0000256" key="1">
    <source>
        <dbReference type="SAM" id="SignalP"/>
    </source>
</evidence>
<proteinExistence type="predicted"/>
<dbReference type="AlphaFoldDB" id="A0A6P1D875"/>
<evidence type="ECO:0000313" key="3">
    <source>
        <dbReference type="EMBL" id="NEW55669.1"/>
    </source>
</evidence>
<dbReference type="RefSeq" id="WP_163824298.1">
    <property type="nucleotide sequence ID" value="NZ_JAAGUX010000010.1"/>
</dbReference>
<keyword evidence="1" id="KW-0732">Signal</keyword>
<protein>
    <recommendedName>
        <fullName evidence="6">Secreted protein</fullName>
    </recommendedName>
</protein>
<keyword evidence="5" id="KW-1185">Reference proteome</keyword>
<sequence length="118" mass="12103">MRFATASISAGVAGIATLAMTFAAPAAQAAPPGYVTCGATPVGSRLDVTCTNTDVGAGTGTLIGLCSNLRVLYEAHFRLAGNSTGTFSQDCGPGAHPIWWHTPGQTDYQRMLQDTATP</sequence>
<evidence type="ECO:0008006" key="6">
    <source>
        <dbReference type="Google" id="ProtNLM"/>
    </source>
</evidence>
<dbReference type="Proteomes" id="UP000470876">
    <property type="component" value="Unassembled WGS sequence"/>
</dbReference>